<gene>
    <name evidence="3" type="ORF">QBC46DRAFT_121591</name>
</gene>
<name>A0AAN6S5I7_9PEZI</name>
<evidence type="ECO:0000256" key="1">
    <source>
        <dbReference type="SAM" id="Coils"/>
    </source>
</evidence>
<dbReference type="Proteomes" id="UP001303473">
    <property type="component" value="Unassembled WGS sequence"/>
</dbReference>
<feature type="region of interest" description="Disordered" evidence="2">
    <location>
        <begin position="38"/>
        <end position="58"/>
    </location>
</feature>
<dbReference type="EMBL" id="MU853793">
    <property type="protein sequence ID" value="KAK3940641.1"/>
    <property type="molecule type" value="Genomic_DNA"/>
</dbReference>
<comment type="caution">
    <text evidence="3">The sequence shown here is derived from an EMBL/GenBank/DDBJ whole genome shotgun (WGS) entry which is preliminary data.</text>
</comment>
<accession>A0AAN6S5I7</accession>
<feature type="coiled-coil region" evidence="1">
    <location>
        <begin position="233"/>
        <end position="260"/>
    </location>
</feature>
<organism evidence="3 4">
    <name type="scientific">Diplogelasinospora grovesii</name>
    <dbReference type="NCBI Taxonomy" id="303347"/>
    <lineage>
        <taxon>Eukaryota</taxon>
        <taxon>Fungi</taxon>
        <taxon>Dikarya</taxon>
        <taxon>Ascomycota</taxon>
        <taxon>Pezizomycotina</taxon>
        <taxon>Sordariomycetes</taxon>
        <taxon>Sordariomycetidae</taxon>
        <taxon>Sordariales</taxon>
        <taxon>Diplogelasinosporaceae</taxon>
        <taxon>Diplogelasinospora</taxon>
    </lineage>
</organism>
<evidence type="ECO:0000313" key="4">
    <source>
        <dbReference type="Proteomes" id="UP001303473"/>
    </source>
</evidence>
<feature type="region of interest" description="Disordered" evidence="2">
    <location>
        <begin position="75"/>
        <end position="98"/>
    </location>
</feature>
<keyword evidence="4" id="KW-1185">Reference proteome</keyword>
<proteinExistence type="predicted"/>
<feature type="region of interest" description="Disordered" evidence="2">
    <location>
        <begin position="444"/>
        <end position="463"/>
    </location>
</feature>
<evidence type="ECO:0000313" key="3">
    <source>
        <dbReference type="EMBL" id="KAK3940641.1"/>
    </source>
</evidence>
<evidence type="ECO:0000256" key="2">
    <source>
        <dbReference type="SAM" id="MobiDB-lite"/>
    </source>
</evidence>
<dbReference type="AlphaFoldDB" id="A0AAN6S5I7"/>
<sequence length="565" mass="64262">MDPACKDVSKTCSSTTEIVAFTSACKFADIHMTTPLFPESHKTEAPSGPVPIAFKEEPDPNGARALIIASPRFESTGETLKPSNPPHPHPHQHNAPSELEPLTTQNKINIIAVIEQEDAQATLTRTLEDPEDLTLRAKDIYPFPGLPLKSSPQPLQRSGLRTQIHVNQFAKIKDRTVGDRETESSYERSRVHMRNFPPTETLDGYCEFKEYAEYRFPIFVRKGFDLDKFDEMMNVYVEDNDALEEVIKAEQKERQHLYQTADGKTRRVKEIEREQQLLIMASKKNPGRQPTLSQAHHHQSLEEEKYNINRELAMIGRELSARAIQGGKIVEKALWWDMDPVGATAFHAEEERKRVAVQRDIPRLLSLQHQAPPEGDPQSDDRMPFPYGPLQCNTLAPAADTITVPAWFGIWEKKKGIKAGVAGEKARFQKLMAVVHDLYAKMKKEEEGGAPQEPESEEKKVWSKEWHEPNKHWPYEKWRKRGGWWACRSGPEASPAERACRVCQPAKRRIAHAKDGVATGSAKNIYDTCMAEIDAAVAEAMKAEKEALRKRIWLQHEEADRRINH</sequence>
<protein>
    <submittedName>
        <fullName evidence="3">Uncharacterized protein</fullName>
    </submittedName>
</protein>
<reference evidence="4" key="1">
    <citation type="journal article" date="2023" name="Mol. Phylogenet. Evol.">
        <title>Genome-scale phylogeny and comparative genomics of the fungal order Sordariales.</title>
        <authorList>
            <person name="Hensen N."/>
            <person name="Bonometti L."/>
            <person name="Westerberg I."/>
            <person name="Brannstrom I.O."/>
            <person name="Guillou S."/>
            <person name="Cros-Aarteil S."/>
            <person name="Calhoun S."/>
            <person name="Haridas S."/>
            <person name="Kuo A."/>
            <person name="Mondo S."/>
            <person name="Pangilinan J."/>
            <person name="Riley R."/>
            <person name="LaButti K."/>
            <person name="Andreopoulos B."/>
            <person name="Lipzen A."/>
            <person name="Chen C."/>
            <person name="Yan M."/>
            <person name="Daum C."/>
            <person name="Ng V."/>
            <person name="Clum A."/>
            <person name="Steindorff A."/>
            <person name="Ohm R.A."/>
            <person name="Martin F."/>
            <person name="Silar P."/>
            <person name="Natvig D.O."/>
            <person name="Lalanne C."/>
            <person name="Gautier V."/>
            <person name="Ament-Velasquez S.L."/>
            <person name="Kruys A."/>
            <person name="Hutchinson M.I."/>
            <person name="Powell A.J."/>
            <person name="Barry K."/>
            <person name="Miller A.N."/>
            <person name="Grigoriev I.V."/>
            <person name="Debuchy R."/>
            <person name="Gladieux P."/>
            <person name="Hiltunen Thoren M."/>
            <person name="Johannesson H."/>
        </authorList>
    </citation>
    <scope>NUCLEOTIDE SEQUENCE [LARGE SCALE GENOMIC DNA]</scope>
    <source>
        <strain evidence="4">CBS 340.73</strain>
    </source>
</reference>
<keyword evidence="1" id="KW-0175">Coiled coil</keyword>